<organism evidence="2 3">
    <name type="scientific">Bradymonas sediminis</name>
    <dbReference type="NCBI Taxonomy" id="1548548"/>
    <lineage>
        <taxon>Bacteria</taxon>
        <taxon>Deltaproteobacteria</taxon>
        <taxon>Bradymonadales</taxon>
        <taxon>Bradymonadaceae</taxon>
        <taxon>Bradymonas</taxon>
    </lineage>
</organism>
<dbReference type="SUPFAM" id="SSF54523">
    <property type="entry name" value="Pili subunits"/>
    <property type="match status" value="1"/>
</dbReference>
<dbReference type="GO" id="GO:0015627">
    <property type="term" value="C:type II protein secretion system complex"/>
    <property type="evidence" value="ECO:0007669"/>
    <property type="project" value="InterPro"/>
</dbReference>
<dbReference type="PRINTS" id="PR00813">
    <property type="entry name" value="BCTERIALGSPG"/>
</dbReference>
<dbReference type="AlphaFoldDB" id="A0A2Z4FPL2"/>
<evidence type="ECO:0000256" key="1">
    <source>
        <dbReference type="ARBA" id="ARBA00022481"/>
    </source>
</evidence>
<name>A0A2Z4FPL2_9DELT</name>
<keyword evidence="3" id="KW-1185">Reference proteome</keyword>
<dbReference type="InterPro" id="IPR012902">
    <property type="entry name" value="N_methyl_site"/>
</dbReference>
<gene>
    <name evidence="2" type="ORF">DN745_15060</name>
</gene>
<protein>
    <submittedName>
        <fullName evidence="2">Uncharacterized protein</fullName>
    </submittedName>
</protein>
<dbReference type="RefSeq" id="WP_111336098.1">
    <property type="nucleotide sequence ID" value="NZ_CP030032.1"/>
</dbReference>
<dbReference type="GO" id="GO:0015628">
    <property type="term" value="P:protein secretion by the type II secretion system"/>
    <property type="evidence" value="ECO:0007669"/>
    <property type="project" value="InterPro"/>
</dbReference>
<dbReference type="PROSITE" id="PS00409">
    <property type="entry name" value="PROKAR_NTER_METHYL"/>
    <property type="match status" value="1"/>
</dbReference>
<dbReference type="Proteomes" id="UP000249799">
    <property type="component" value="Chromosome"/>
</dbReference>
<dbReference type="KEGG" id="bsed:DN745_15060"/>
<reference evidence="2 3" key="1">
    <citation type="submission" date="2018-06" db="EMBL/GenBank/DDBJ databases">
        <title>Lujinxingia sediminis gen. nov. sp. nov., a new facultative anaerobic member of the class Deltaproteobacteria, and proposal of Lujinxingaceae fam. nov.</title>
        <authorList>
            <person name="Guo L.-Y."/>
            <person name="Li C.-M."/>
            <person name="Wang S."/>
            <person name="Du Z.-J."/>
        </authorList>
    </citation>
    <scope>NUCLEOTIDE SEQUENCE [LARGE SCALE GENOMIC DNA]</scope>
    <source>
        <strain evidence="2 3">FA350</strain>
    </source>
</reference>
<dbReference type="EMBL" id="CP030032">
    <property type="protein sequence ID" value="AWV90574.1"/>
    <property type="molecule type" value="Genomic_DNA"/>
</dbReference>
<keyword evidence="1" id="KW-0488">Methylation</keyword>
<dbReference type="InterPro" id="IPR000983">
    <property type="entry name" value="Bac_GSPG_pilin"/>
</dbReference>
<dbReference type="InterPro" id="IPR045584">
    <property type="entry name" value="Pilin-like"/>
</dbReference>
<evidence type="ECO:0000313" key="3">
    <source>
        <dbReference type="Proteomes" id="UP000249799"/>
    </source>
</evidence>
<dbReference type="OrthoDB" id="9795612at2"/>
<dbReference type="NCBIfam" id="TIGR02532">
    <property type="entry name" value="IV_pilin_GFxxxE"/>
    <property type="match status" value="1"/>
</dbReference>
<dbReference type="PANTHER" id="PTHR30093">
    <property type="entry name" value="GENERAL SECRETION PATHWAY PROTEIN G"/>
    <property type="match status" value="1"/>
</dbReference>
<dbReference type="Gene3D" id="3.30.700.10">
    <property type="entry name" value="Glycoprotein, Type 4 Pilin"/>
    <property type="match status" value="1"/>
</dbReference>
<evidence type="ECO:0000313" key="2">
    <source>
        <dbReference type="EMBL" id="AWV90574.1"/>
    </source>
</evidence>
<proteinExistence type="predicted"/>
<dbReference type="PANTHER" id="PTHR30093:SF47">
    <property type="entry name" value="TYPE IV PILUS NON-CORE MINOR PILIN PILE"/>
    <property type="match status" value="1"/>
</dbReference>
<accession>A0A2Z4FPL2</accession>
<sequence>MNRFKTQRTSTRGFTLVELMIVVAIVGVLAAIGSVAYTKYVQSAKITRLKQYAMEVAKAQEQYKSQNSGYFTPTVKYAEGNAQWENLLGFSKKGLTSDITIQTVAGDSTATTCGICDGVDPSFGSIWYAVRVRQDFKTGDGKATTVILNNELPGPVVLNEGM</sequence>
<dbReference type="Pfam" id="PF07963">
    <property type="entry name" value="N_methyl"/>
    <property type="match status" value="1"/>
</dbReference>